<keyword evidence="2" id="KW-1003">Cell membrane</keyword>
<evidence type="ECO:0000256" key="5">
    <source>
        <dbReference type="ARBA" id="ARBA00023136"/>
    </source>
</evidence>
<dbReference type="InterPro" id="IPR003838">
    <property type="entry name" value="ABC3_permease_C"/>
</dbReference>
<evidence type="ECO:0000313" key="9">
    <source>
        <dbReference type="Proteomes" id="UP000199207"/>
    </source>
</evidence>
<dbReference type="PANTHER" id="PTHR30287:SF1">
    <property type="entry name" value="INNER MEMBRANE PROTEIN"/>
    <property type="match status" value="1"/>
</dbReference>
<gene>
    <name evidence="8" type="ORF">SAMN05421773_101402</name>
</gene>
<dbReference type="STRING" id="910347.SAMN05421773_101402"/>
<dbReference type="PANTHER" id="PTHR30287">
    <property type="entry name" value="MEMBRANE COMPONENT OF PREDICTED ABC SUPERFAMILY METABOLITE UPTAKE TRANSPORTER"/>
    <property type="match status" value="1"/>
</dbReference>
<feature type="transmembrane region" description="Helical" evidence="6">
    <location>
        <begin position="382"/>
        <end position="401"/>
    </location>
</feature>
<feature type="domain" description="ABC3 transporter permease C-terminal" evidence="7">
    <location>
        <begin position="684"/>
        <end position="785"/>
    </location>
</feature>
<feature type="transmembrane region" description="Helical" evidence="6">
    <location>
        <begin position="349"/>
        <end position="370"/>
    </location>
</feature>
<evidence type="ECO:0000256" key="2">
    <source>
        <dbReference type="ARBA" id="ARBA00022475"/>
    </source>
</evidence>
<comment type="subcellular location">
    <subcellularLocation>
        <location evidence="1">Cell membrane</location>
        <topology evidence="1">Multi-pass membrane protein</topology>
    </subcellularLocation>
</comment>
<feature type="transmembrane region" description="Helical" evidence="6">
    <location>
        <begin position="675"/>
        <end position="699"/>
    </location>
</feature>
<evidence type="ECO:0000259" key="7">
    <source>
        <dbReference type="Pfam" id="PF02687"/>
    </source>
</evidence>
<name>A0A1I1EPK1_9ACTN</name>
<dbReference type="Pfam" id="PF02687">
    <property type="entry name" value="FtsX"/>
    <property type="match status" value="1"/>
</dbReference>
<proteinExistence type="predicted"/>
<feature type="transmembrane region" description="Helical" evidence="6">
    <location>
        <begin position="726"/>
        <end position="752"/>
    </location>
</feature>
<reference evidence="8 9" key="1">
    <citation type="submission" date="2016-10" db="EMBL/GenBank/DDBJ databases">
        <authorList>
            <person name="de Groot N.N."/>
        </authorList>
    </citation>
    <scope>NUCLEOTIDE SEQUENCE [LARGE SCALE GENOMIC DNA]</scope>
    <source>
        <strain evidence="8 9">CGMCC 4.5739</strain>
    </source>
</reference>
<protein>
    <submittedName>
        <fullName evidence="8">FtsX-like permease family protein</fullName>
    </submittedName>
</protein>
<evidence type="ECO:0000313" key="8">
    <source>
        <dbReference type="EMBL" id="SFB89021.1"/>
    </source>
</evidence>
<sequence length="801" mass="83339">MTATAAGPAAATASAASAGPRRWAADLALGARFAVTGGREGWLRTVLTAVGVGLGVAVLLLAASIPNLLTARDARLDARTGGFGAGVEPGSQTLLLHQQTGDFLGRPLTGLTLRPDGDRPPMPPGIEEFPAPGEMALSPALRKLLESPDGELLAPRLPYRAGGEIGDAGLLHPGELVYYAHDPELRSAGSTWRVAEFGHDAPRTPFDAVLLLLIVVACVVLLLPVGAFVATAVRLGGERRDLRLAALRLVGADIRMTHRIAAGEALAGALLGLLLGAVFFRLGRDRLAGVEIFGYSAFPQDVRPSAAIAVLIVALVPVSAVAVTLQAMRRIAVEPLGVVRGGVTARRRLWWRLLLPAAGLALLAPLFNSVAAEQTEIDEWRVAAGIVLLLVGVTAVLPWLVEAAVRRLRGGPVPWQLAVRRLQLDSGPAARAVSGVTVAVAGAIAAQMFLLGVGGDYTSDTGVPEGERRIRFEAYPAEPADAPATAARIAAVAGVVQSEVVVRDGARAADGPAGEGGFEVLIADCAVLGDLMSVPRAVPCADGDVFLQEPAPGTVPEDRPSGPLRPGLDIELAGDGHTSPEAAAELPAVRWRIPADARVLPAAQGDELWRPTVFATPAALDRTMLYDPLYEVTVRADGSGPDVMQRLRNAAAGFGPVHNAWEQGPEQVSNRFDSIRRALCAGAVAVLMLIGGSMVVGTVEQLRERRRLLSVLVAFGTRRRTLALSVLWQTALPVVLGLALAAAGGIGLGWVLLGMVSAPVAVDWQGVGAFTALGGGVILGATALAMPPLWRMMRPAGLRTE</sequence>
<dbReference type="EMBL" id="FOLM01000001">
    <property type="protein sequence ID" value="SFB89021.1"/>
    <property type="molecule type" value="Genomic_DNA"/>
</dbReference>
<feature type="transmembrane region" description="Helical" evidence="6">
    <location>
        <begin position="304"/>
        <end position="329"/>
    </location>
</feature>
<evidence type="ECO:0000256" key="6">
    <source>
        <dbReference type="SAM" id="Phobius"/>
    </source>
</evidence>
<feature type="transmembrane region" description="Helical" evidence="6">
    <location>
        <begin position="265"/>
        <end position="283"/>
    </location>
</feature>
<dbReference type="GO" id="GO:0005886">
    <property type="term" value="C:plasma membrane"/>
    <property type="evidence" value="ECO:0007669"/>
    <property type="project" value="UniProtKB-SubCell"/>
</dbReference>
<keyword evidence="9" id="KW-1185">Reference proteome</keyword>
<keyword evidence="3 6" id="KW-0812">Transmembrane</keyword>
<evidence type="ECO:0000256" key="3">
    <source>
        <dbReference type="ARBA" id="ARBA00022692"/>
    </source>
</evidence>
<keyword evidence="4 6" id="KW-1133">Transmembrane helix</keyword>
<keyword evidence="5 6" id="KW-0472">Membrane</keyword>
<accession>A0A1I1EPK1</accession>
<organism evidence="8 9">
    <name type="scientific">Streptomyces aidingensis</name>
    <dbReference type="NCBI Taxonomy" id="910347"/>
    <lineage>
        <taxon>Bacteria</taxon>
        <taxon>Bacillati</taxon>
        <taxon>Actinomycetota</taxon>
        <taxon>Actinomycetes</taxon>
        <taxon>Kitasatosporales</taxon>
        <taxon>Streptomycetaceae</taxon>
        <taxon>Streptomyces</taxon>
    </lineage>
</organism>
<dbReference type="AlphaFoldDB" id="A0A1I1EPK1"/>
<feature type="transmembrane region" description="Helical" evidence="6">
    <location>
        <begin position="764"/>
        <end position="785"/>
    </location>
</feature>
<evidence type="ECO:0000256" key="1">
    <source>
        <dbReference type="ARBA" id="ARBA00004651"/>
    </source>
</evidence>
<dbReference type="Proteomes" id="UP000199207">
    <property type="component" value="Unassembled WGS sequence"/>
</dbReference>
<feature type="transmembrane region" description="Helical" evidence="6">
    <location>
        <begin position="209"/>
        <end position="233"/>
    </location>
</feature>
<evidence type="ECO:0000256" key="4">
    <source>
        <dbReference type="ARBA" id="ARBA00022989"/>
    </source>
</evidence>
<feature type="transmembrane region" description="Helical" evidence="6">
    <location>
        <begin position="42"/>
        <end position="69"/>
    </location>
</feature>
<dbReference type="InterPro" id="IPR038766">
    <property type="entry name" value="Membrane_comp_ABC_pdt"/>
</dbReference>
<dbReference type="OrthoDB" id="3654456at2"/>
<dbReference type="RefSeq" id="WP_093836828.1">
    <property type="nucleotide sequence ID" value="NZ_FOLM01000001.1"/>
</dbReference>